<feature type="region of interest" description="Disordered" evidence="1">
    <location>
        <begin position="1"/>
        <end position="20"/>
    </location>
</feature>
<protein>
    <submittedName>
        <fullName evidence="3">DUF397 domain-containing protein</fullName>
    </submittedName>
</protein>
<proteinExistence type="predicted"/>
<dbReference type="Proteomes" id="UP000735541">
    <property type="component" value="Unassembled WGS sequence"/>
</dbReference>
<comment type="caution">
    <text evidence="3">The sequence shown here is derived from an EMBL/GenBank/DDBJ whole genome shotgun (WGS) entry which is preliminary data.</text>
</comment>
<evidence type="ECO:0000313" key="4">
    <source>
        <dbReference type="Proteomes" id="UP000735541"/>
    </source>
</evidence>
<sequence length="63" mass="6673">MTKPDFTHATWRASSHSSGQGQCVEVAMVPCAVAARDSKDPDSPVLVFASAGWQAFIHGVVTK</sequence>
<evidence type="ECO:0000256" key="1">
    <source>
        <dbReference type="SAM" id="MobiDB-lite"/>
    </source>
</evidence>
<organism evidence="3 4">
    <name type="scientific">Streptomyces halstedii</name>
    <dbReference type="NCBI Taxonomy" id="1944"/>
    <lineage>
        <taxon>Bacteria</taxon>
        <taxon>Bacillati</taxon>
        <taxon>Actinomycetota</taxon>
        <taxon>Actinomycetes</taxon>
        <taxon>Kitasatosporales</taxon>
        <taxon>Streptomycetaceae</taxon>
        <taxon>Streptomyces</taxon>
    </lineage>
</organism>
<keyword evidence="4" id="KW-1185">Reference proteome</keyword>
<dbReference type="EMBL" id="JAHUVW010000004">
    <property type="protein sequence ID" value="MBV7674264.1"/>
    <property type="molecule type" value="Genomic_DNA"/>
</dbReference>
<evidence type="ECO:0000313" key="3">
    <source>
        <dbReference type="EMBL" id="MBV7674264.1"/>
    </source>
</evidence>
<name>A0ABS6U1K3_STRHA</name>
<accession>A0ABS6U1K3</accession>
<gene>
    <name evidence="3" type="ORF">STHAL_32990</name>
</gene>
<dbReference type="RefSeq" id="WP_228873974.1">
    <property type="nucleotide sequence ID" value="NZ_JAHUVW010000004.1"/>
</dbReference>
<reference evidence="3 4" key="1">
    <citation type="submission" date="2021-07" db="EMBL/GenBank/DDBJ databases">
        <title>Sequencing Streptomyces halstedii LGO-A4 genome an citrus endophytic actinomycete.</title>
        <authorList>
            <person name="Samborskyy M."/>
            <person name="Scott N."/>
            <person name="Deglau R."/>
            <person name="Dickens S."/>
            <person name="Oliveira L.G."/>
        </authorList>
    </citation>
    <scope>NUCLEOTIDE SEQUENCE [LARGE SCALE GENOMIC DNA]</scope>
    <source>
        <strain evidence="3 4">LGO-A4</strain>
    </source>
</reference>
<dbReference type="Pfam" id="PF04149">
    <property type="entry name" value="DUF397"/>
    <property type="match status" value="1"/>
</dbReference>
<feature type="domain" description="DUF397" evidence="2">
    <location>
        <begin position="9"/>
        <end position="60"/>
    </location>
</feature>
<evidence type="ECO:0000259" key="2">
    <source>
        <dbReference type="Pfam" id="PF04149"/>
    </source>
</evidence>
<dbReference type="InterPro" id="IPR007278">
    <property type="entry name" value="DUF397"/>
</dbReference>